<proteinExistence type="predicted"/>
<keyword evidence="2" id="KW-1185">Reference proteome</keyword>
<dbReference type="RefSeq" id="WP_109643650.1">
    <property type="nucleotide sequence ID" value="NZ_QGGB01000001.1"/>
</dbReference>
<dbReference type="Pfam" id="PF12893">
    <property type="entry name" value="Lumazine_bd_2"/>
    <property type="match status" value="1"/>
</dbReference>
<dbReference type="OrthoDB" id="117186at2"/>
<dbReference type="InterPro" id="IPR039437">
    <property type="entry name" value="FrzH/put_lumazine-bd"/>
</dbReference>
<sequence>MKSILVSILLITVVTGPQPDAGTPDDDPQKIEGIILQLFDGMRESDREKAAEVFHETMTLSTVVNRNGSVELAQTDITGFLNAVGQPKDQVWDEQISGLQVHIDGNLATAWMNYSFYRGEDFSHCGVNTMNLIRTDDGWKIFSITDTRRTEGCEM</sequence>
<evidence type="ECO:0000313" key="2">
    <source>
        <dbReference type="Proteomes" id="UP000245533"/>
    </source>
</evidence>
<evidence type="ECO:0008006" key="3">
    <source>
        <dbReference type="Google" id="ProtNLM"/>
    </source>
</evidence>
<comment type="caution">
    <text evidence="1">The sequence shown here is derived from an EMBL/GenBank/DDBJ whole genome shotgun (WGS) entry which is preliminary data.</text>
</comment>
<dbReference type="AlphaFoldDB" id="A0A316TU59"/>
<evidence type="ECO:0000313" key="1">
    <source>
        <dbReference type="EMBL" id="PWN08087.1"/>
    </source>
</evidence>
<organism evidence="1 2">
    <name type="scientific">Rhodohalobacter mucosus</name>
    <dbReference type="NCBI Taxonomy" id="2079485"/>
    <lineage>
        <taxon>Bacteria</taxon>
        <taxon>Pseudomonadati</taxon>
        <taxon>Balneolota</taxon>
        <taxon>Balneolia</taxon>
        <taxon>Balneolales</taxon>
        <taxon>Balneolaceae</taxon>
        <taxon>Rhodohalobacter</taxon>
    </lineage>
</organism>
<gene>
    <name evidence="1" type="ORF">DDZ15_00170</name>
</gene>
<accession>A0A316TU59</accession>
<dbReference type="Proteomes" id="UP000245533">
    <property type="component" value="Unassembled WGS sequence"/>
</dbReference>
<reference evidence="1 2" key="1">
    <citation type="submission" date="2018-05" db="EMBL/GenBank/DDBJ databases">
        <title>Rhodohalobacter halophilus gen. nov., sp. nov., a moderately halophilic member of the family Balneolaceae.</title>
        <authorList>
            <person name="Liu Z.-W."/>
        </authorList>
    </citation>
    <scope>NUCLEOTIDE SEQUENCE [LARGE SCALE GENOMIC DNA]</scope>
    <source>
        <strain evidence="1 2">8A47</strain>
    </source>
</reference>
<dbReference type="Gene3D" id="3.10.450.50">
    <property type="match status" value="1"/>
</dbReference>
<dbReference type="EMBL" id="QGGB01000001">
    <property type="protein sequence ID" value="PWN08087.1"/>
    <property type="molecule type" value="Genomic_DNA"/>
</dbReference>
<name>A0A316TU59_9BACT</name>
<protein>
    <recommendedName>
        <fullName evidence="3">Lumazine-binding protein</fullName>
    </recommendedName>
</protein>
<dbReference type="SUPFAM" id="SSF54427">
    <property type="entry name" value="NTF2-like"/>
    <property type="match status" value="1"/>
</dbReference>
<dbReference type="InterPro" id="IPR032710">
    <property type="entry name" value="NTF2-like_dom_sf"/>
</dbReference>